<dbReference type="InterPro" id="IPR036179">
    <property type="entry name" value="Ig-like_dom_sf"/>
</dbReference>
<feature type="domain" description="Ig-like" evidence="10">
    <location>
        <begin position="311"/>
        <end position="390"/>
    </location>
</feature>
<feature type="transmembrane region" description="Helical" evidence="8">
    <location>
        <begin position="526"/>
        <end position="547"/>
    </location>
</feature>
<keyword evidence="12" id="KW-1185">Reference proteome</keyword>
<feature type="chain" id="PRO_5043707391" evidence="9">
    <location>
        <begin position="20"/>
        <end position="936"/>
    </location>
</feature>
<dbReference type="Pfam" id="PF07686">
    <property type="entry name" value="V-set"/>
    <property type="match status" value="6"/>
</dbReference>
<dbReference type="GO" id="GO:0009617">
    <property type="term" value="P:response to bacterium"/>
    <property type="evidence" value="ECO:0007669"/>
    <property type="project" value="TreeGrafter"/>
</dbReference>
<dbReference type="SMART" id="SM00408">
    <property type="entry name" value="IGc2"/>
    <property type="match status" value="3"/>
</dbReference>
<dbReference type="InterPro" id="IPR003599">
    <property type="entry name" value="Ig_sub"/>
</dbReference>
<keyword evidence="8" id="KW-1133">Transmembrane helix</keyword>
<dbReference type="InterPro" id="IPR007110">
    <property type="entry name" value="Ig-like_dom"/>
</dbReference>
<evidence type="ECO:0000256" key="1">
    <source>
        <dbReference type="ARBA" id="ARBA00004236"/>
    </source>
</evidence>
<dbReference type="InterPro" id="IPR003598">
    <property type="entry name" value="Ig_sub2"/>
</dbReference>
<evidence type="ECO:0000259" key="10">
    <source>
        <dbReference type="PROSITE" id="PS50835"/>
    </source>
</evidence>
<dbReference type="SUPFAM" id="SSF48726">
    <property type="entry name" value="Immunoglobulin"/>
    <property type="match status" value="6"/>
</dbReference>
<dbReference type="SMART" id="SM00409">
    <property type="entry name" value="IG"/>
    <property type="match status" value="6"/>
</dbReference>
<evidence type="ECO:0000256" key="8">
    <source>
        <dbReference type="SAM" id="Phobius"/>
    </source>
</evidence>
<evidence type="ECO:0000256" key="2">
    <source>
        <dbReference type="ARBA" id="ARBA00022475"/>
    </source>
</evidence>
<dbReference type="PROSITE" id="PS50835">
    <property type="entry name" value="IG_LIKE"/>
    <property type="match status" value="6"/>
</dbReference>
<dbReference type="EMBL" id="CAWUFR010000220">
    <property type="protein sequence ID" value="CAK6973024.1"/>
    <property type="molecule type" value="Genomic_DNA"/>
</dbReference>
<evidence type="ECO:0000256" key="9">
    <source>
        <dbReference type="SAM" id="SignalP"/>
    </source>
</evidence>
<evidence type="ECO:0000313" key="11">
    <source>
        <dbReference type="EMBL" id="CAK6973024.1"/>
    </source>
</evidence>
<feature type="domain" description="Ig-like" evidence="10">
    <location>
        <begin position="411"/>
        <end position="502"/>
    </location>
</feature>
<keyword evidence="4" id="KW-0391">Immunity</keyword>
<evidence type="ECO:0000256" key="6">
    <source>
        <dbReference type="ARBA" id="ARBA00023157"/>
    </source>
</evidence>
<evidence type="ECO:0000256" key="7">
    <source>
        <dbReference type="ARBA" id="ARBA00023180"/>
    </source>
</evidence>
<keyword evidence="5 8" id="KW-0472">Membrane</keyword>
<dbReference type="PANTHER" id="PTHR19433">
    <property type="entry name" value="T-CELL RECEPTOR ALPHA CHAIN V REGION-RELATED"/>
    <property type="match status" value="1"/>
</dbReference>
<feature type="domain" description="Ig-like" evidence="10">
    <location>
        <begin position="138"/>
        <end position="229"/>
    </location>
</feature>
<feature type="domain" description="Ig-like" evidence="10">
    <location>
        <begin position="738"/>
        <end position="829"/>
    </location>
</feature>
<feature type="signal peptide" evidence="9">
    <location>
        <begin position="1"/>
        <end position="19"/>
    </location>
</feature>
<organism evidence="11 12">
    <name type="scientific">Scomber scombrus</name>
    <name type="common">Atlantic mackerel</name>
    <name type="synonym">Scomber vernalis</name>
    <dbReference type="NCBI Taxonomy" id="13677"/>
    <lineage>
        <taxon>Eukaryota</taxon>
        <taxon>Metazoa</taxon>
        <taxon>Chordata</taxon>
        <taxon>Craniata</taxon>
        <taxon>Vertebrata</taxon>
        <taxon>Euteleostomi</taxon>
        <taxon>Actinopterygii</taxon>
        <taxon>Neopterygii</taxon>
        <taxon>Teleostei</taxon>
        <taxon>Neoteleostei</taxon>
        <taxon>Acanthomorphata</taxon>
        <taxon>Pelagiaria</taxon>
        <taxon>Scombriformes</taxon>
        <taxon>Scombridae</taxon>
        <taxon>Scomber</taxon>
    </lineage>
</organism>
<keyword evidence="8" id="KW-0812">Transmembrane</keyword>
<dbReference type="InterPro" id="IPR013106">
    <property type="entry name" value="Ig_V-set"/>
</dbReference>
<dbReference type="Gene3D" id="2.60.40.10">
    <property type="entry name" value="Immunoglobulins"/>
    <property type="match status" value="6"/>
</dbReference>
<protein>
    <submittedName>
        <fullName evidence="11">LOW QUALITY PROTEIN: uncharacterized protein LOC122869839</fullName>
    </submittedName>
</protein>
<keyword evidence="3 9" id="KW-0732">Signal</keyword>
<evidence type="ECO:0000256" key="4">
    <source>
        <dbReference type="ARBA" id="ARBA00022859"/>
    </source>
</evidence>
<name>A0AAV1PQI8_SCOSC</name>
<comment type="caution">
    <text evidence="11">The sequence shown here is derived from an EMBL/GenBank/DDBJ whole genome shotgun (WGS) entry which is preliminary data.</text>
</comment>
<dbReference type="InterPro" id="IPR052051">
    <property type="entry name" value="TCR_complex_component"/>
</dbReference>
<reference evidence="11 12" key="1">
    <citation type="submission" date="2024-01" db="EMBL/GenBank/DDBJ databases">
        <authorList>
            <person name="Alioto T."/>
            <person name="Alioto T."/>
            <person name="Gomez Garrido J."/>
        </authorList>
    </citation>
    <scope>NUCLEOTIDE SEQUENCE [LARGE SCALE GENOMIC DNA]</scope>
</reference>
<evidence type="ECO:0000313" key="12">
    <source>
        <dbReference type="Proteomes" id="UP001314229"/>
    </source>
</evidence>
<proteinExistence type="predicted"/>
<feature type="transmembrane region" description="Helical" evidence="8">
    <location>
        <begin position="253"/>
        <end position="274"/>
    </location>
</feature>
<evidence type="ECO:0000256" key="5">
    <source>
        <dbReference type="ARBA" id="ARBA00023136"/>
    </source>
</evidence>
<accession>A0AAV1PQI8</accession>
<dbReference type="Proteomes" id="UP001314229">
    <property type="component" value="Unassembled WGS sequence"/>
</dbReference>
<comment type="subcellular location">
    <subcellularLocation>
        <location evidence="1">Cell membrane</location>
    </subcellularLocation>
</comment>
<gene>
    <name evidence="11" type="ORF">FSCOSCO3_A004080</name>
</gene>
<evidence type="ECO:0000256" key="3">
    <source>
        <dbReference type="ARBA" id="ARBA00022729"/>
    </source>
</evidence>
<dbReference type="SMART" id="SM00406">
    <property type="entry name" value="IGv"/>
    <property type="match status" value="6"/>
</dbReference>
<feature type="transmembrane region" description="Helical" evidence="8">
    <location>
        <begin position="496"/>
        <end position="514"/>
    </location>
</feature>
<feature type="domain" description="Ig-like" evidence="10">
    <location>
        <begin position="42"/>
        <end position="122"/>
    </location>
</feature>
<keyword evidence="2" id="KW-1003">Cell membrane</keyword>
<dbReference type="AlphaFoldDB" id="A0AAV1PQI8"/>
<keyword evidence="6" id="KW-1015">Disulfide bond</keyword>
<dbReference type="PANTHER" id="PTHR19433:SF127">
    <property type="entry name" value="NITR9"/>
    <property type="match status" value="1"/>
</dbReference>
<dbReference type="GO" id="GO:0002376">
    <property type="term" value="P:immune system process"/>
    <property type="evidence" value="ECO:0007669"/>
    <property type="project" value="UniProtKB-KW"/>
</dbReference>
<dbReference type="GO" id="GO:0005886">
    <property type="term" value="C:plasma membrane"/>
    <property type="evidence" value="ECO:0007669"/>
    <property type="project" value="UniProtKB-SubCell"/>
</dbReference>
<dbReference type="CDD" id="cd00099">
    <property type="entry name" value="IgV"/>
    <property type="match status" value="2"/>
</dbReference>
<keyword evidence="7" id="KW-0325">Glycoprotein</keyword>
<feature type="domain" description="Ig-like" evidence="10">
    <location>
        <begin position="633"/>
        <end position="712"/>
    </location>
</feature>
<feature type="transmembrane region" description="Helical" evidence="8">
    <location>
        <begin position="853"/>
        <end position="874"/>
    </location>
</feature>
<dbReference type="InterPro" id="IPR013783">
    <property type="entry name" value="Ig-like_fold"/>
</dbReference>
<sequence length="936" mass="103144">MTSPVFVLYLTCLFLGKTAQTTSLQSSLSVHQDSGFISANVGDNVTLQCFYKGDFSVRFHWYKQNLGQKPRLISTSYGYEIKYTLHNEFKNNSRFTLDKNHLTITHLQISDSATYYCAVGNSLILEFAKGAIVSVKGPVLVHQSASESIQPGGSVTLNCTVHTGTCDDGEHSVYWFKYSEESHPGLIYTHGGRNDQCERNNITQTHTCVYKLPMKSLNLSHAGTYYCAVASCGQILFGDGTKLDVGDEVDSLVLVYFLSGALAFTTILSVLLAFSMYKMKRNSFQSTAQLTDLEFSSSVHRDSGFISANVGEETTLKCSNKVNVGARLYWYKQTLGQKMKQISTFYKYDAISTFHDEFENNSRFTLETENGKNHLKITDLQISDSATYYCISCYLDILEVLEGTTLYIKGSALVHQSASESIQPGGSVTLNCTVHTGTCDDGEHSVYWFRNSEESHTGLIYTHGGRNDQCERNTNTQTHTCVYNLPMKSLNLSHAGTYYCAVASCGQILFGDGTKLDVGNEVDSLVLVYFLSGALVFTTILSVLLAFSMYKMKRNGQCTEPQVTFSAPSVTNGEGEEKISAVLISHIKLNMMTSPVFVLYLSCLFLGKTAQTTALKFTSPVQQDSGFISANVGDSVSLQCYYGGDVAARLYWYKQTVGQKPRLISTVYKFNTNSTFHNEFKNNPRFTLETDNGNNHLTITDLQISDSATYYCAGGNSLMFEFVKGAIVNVKSSGLNIQALVHQSASESIQSGGSVTLNCTVHTGTCDDGEHSVYWFKNSEESHPGLIYTHGGRNDQCERNTSTQTHTCVYNLPMKSLNLSHAGTYYCAVASCGQILFGDGTKLDVGNEVDSLVLVYFLSGALAFTTILSVLLAFSMYKMKRNSFQSTESQATSVTNGEGHQDADNLHYAALSVKLPNRSKRAKNNSNNECVYSSVK</sequence>